<dbReference type="EMBL" id="JAQMLV010000001">
    <property type="protein sequence ID" value="MDB8743550.1"/>
    <property type="molecule type" value="Genomic_DNA"/>
</dbReference>
<accession>A0AAW6E8Y9</accession>
<dbReference type="Proteomes" id="UP001211015">
    <property type="component" value="Unassembled WGS sequence"/>
</dbReference>
<evidence type="ECO:0000259" key="3">
    <source>
        <dbReference type="Pfam" id="PF00294"/>
    </source>
</evidence>
<evidence type="ECO:0000256" key="2">
    <source>
        <dbReference type="ARBA" id="ARBA00022777"/>
    </source>
</evidence>
<evidence type="ECO:0000256" key="1">
    <source>
        <dbReference type="ARBA" id="ARBA00022679"/>
    </source>
</evidence>
<organism evidence="4 5">
    <name type="scientific">Ruminococcus bicirculans</name>
    <name type="common">ex Wegman et al. 2014</name>
    <dbReference type="NCBI Taxonomy" id="1160721"/>
    <lineage>
        <taxon>Bacteria</taxon>
        <taxon>Bacillati</taxon>
        <taxon>Bacillota</taxon>
        <taxon>Clostridia</taxon>
        <taxon>Eubacteriales</taxon>
        <taxon>Oscillospiraceae</taxon>
        <taxon>Ruminococcus</taxon>
    </lineage>
</organism>
<dbReference type="GO" id="GO:0016301">
    <property type="term" value="F:kinase activity"/>
    <property type="evidence" value="ECO:0007669"/>
    <property type="project" value="UniProtKB-KW"/>
</dbReference>
<gene>
    <name evidence="4" type="ORF">PNU62_00810</name>
</gene>
<name>A0AAW6E8Y9_9FIRM</name>
<proteinExistence type="predicted"/>
<feature type="domain" description="Carbohydrate kinase PfkB" evidence="3">
    <location>
        <begin position="159"/>
        <end position="278"/>
    </location>
</feature>
<comment type="caution">
    <text evidence="4">The sequence shown here is derived from an EMBL/GenBank/DDBJ whole genome shotgun (WGS) entry which is preliminary data.</text>
</comment>
<dbReference type="InterPro" id="IPR011611">
    <property type="entry name" value="PfkB_dom"/>
</dbReference>
<dbReference type="AlphaFoldDB" id="A0AAW6E8Y9"/>
<reference evidence="4" key="1">
    <citation type="submission" date="2023-01" db="EMBL/GenBank/DDBJ databases">
        <title>Human gut microbiome strain richness.</title>
        <authorList>
            <person name="Chen-Liaw A."/>
        </authorList>
    </citation>
    <scope>NUCLEOTIDE SEQUENCE</scope>
    <source>
        <strain evidence="4">1001275st1_F4_1001275B_160808</strain>
    </source>
</reference>
<evidence type="ECO:0000313" key="5">
    <source>
        <dbReference type="Proteomes" id="UP001211015"/>
    </source>
</evidence>
<sequence>MKYTENYVYMYGQMISTCSFLLDGDFPKADGTAEIKEKYHLVGGETGTAAAVLCSLNVPVKLGGTHLGSGNEKLIKDYFADKTADLSELVTEGFEGVTDYVIIDKNTRTCFGEWDKLYSRPEPFYEQPSEESVKNSACVAADPYFGDKIAECCVKYGKKYVTIDCAYDSYIHKHCAVNCISHQHLDEYYPDKSYDELFRLYTDNTDGLVIFTLGEKGAMYGRKGAVPKMCHAFKVDVVSTLGAGDSFKAGAVYGLYKGLDDDTLVKTACAVAGAAVEKFPIALYPPTVKDIEKLMGNM</sequence>
<protein>
    <submittedName>
        <fullName evidence="4">PfkB family carbohydrate kinase</fullName>
    </submittedName>
</protein>
<dbReference type="Gene3D" id="3.40.1190.20">
    <property type="match status" value="1"/>
</dbReference>
<evidence type="ECO:0000313" key="4">
    <source>
        <dbReference type="EMBL" id="MDB8743550.1"/>
    </source>
</evidence>
<dbReference type="PROSITE" id="PS00584">
    <property type="entry name" value="PFKB_KINASES_2"/>
    <property type="match status" value="1"/>
</dbReference>
<dbReference type="RefSeq" id="WP_195388165.1">
    <property type="nucleotide sequence ID" value="NZ_JADNGL010000005.1"/>
</dbReference>
<dbReference type="Pfam" id="PF00294">
    <property type="entry name" value="PfkB"/>
    <property type="match status" value="1"/>
</dbReference>
<dbReference type="PANTHER" id="PTHR10584:SF166">
    <property type="entry name" value="RIBOKINASE"/>
    <property type="match status" value="1"/>
</dbReference>
<keyword evidence="2 4" id="KW-0418">Kinase</keyword>
<dbReference type="InterPro" id="IPR029056">
    <property type="entry name" value="Ribokinase-like"/>
</dbReference>
<dbReference type="PANTHER" id="PTHR10584">
    <property type="entry name" value="SUGAR KINASE"/>
    <property type="match status" value="1"/>
</dbReference>
<dbReference type="SUPFAM" id="SSF53613">
    <property type="entry name" value="Ribokinase-like"/>
    <property type="match status" value="1"/>
</dbReference>
<dbReference type="InterPro" id="IPR002173">
    <property type="entry name" value="Carboh/pur_kinase_PfkB_CS"/>
</dbReference>
<keyword evidence="1" id="KW-0808">Transferase</keyword>